<name>A0ABD3GZH9_9MARC</name>
<organism evidence="2 3">
    <name type="scientific">Riccia sorocarpa</name>
    <dbReference type="NCBI Taxonomy" id="122646"/>
    <lineage>
        <taxon>Eukaryota</taxon>
        <taxon>Viridiplantae</taxon>
        <taxon>Streptophyta</taxon>
        <taxon>Embryophyta</taxon>
        <taxon>Marchantiophyta</taxon>
        <taxon>Marchantiopsida</taxon>
        <taxon>Marchantiidae</taxon>
        <taxon>Marchantiales</taxon>
        <taxon>Ricciaceae</taxon>
        <taxon>Riccia</taxon>
    </lineage>
</organism>
<dbReference type="EMBL" id="JBJQOH010000006">
    <property type="protein sequence ID" value="KAL3684675.1"/>
    <property type="molecule type" value="Genomic_DNA"/>
</dbReference>
<evidence type="ECO:0000313" key="2">
    <source>
        <dbReference type="EMBL" id="KAL3684675.1"/>
    </source>
</evidence>
<protein>
    <submittedName>
        <fullName evidence="2">Uncharacterized protein</fullName>
    </submittedName>
</protein>
<gene>
    <name evidence="2" type="ORF">R1sor_002697</name>
</gene>
<accession>A0ABD3GZH9</accession>
<evidence type="ECO:0000256" key="1">
    <source>
        <dbReference type="SAM" id="MobiDB-lite"/>
    </source>
</evidence>
<sequence>MTFVDSFSRQFKEVHPWCLQMEGLSASHGHNGRTPRLVSESDLYGSPASGERYETYSRLQASAVAFDENLPIPEIVAVGGQSDGKLPSGSAIGIQVQCQRGRDGYSETSTPSNDP</sequence>
<comment type="caution">
    <text evidence="2">The sequence shown here is derived from an EMBL/GenBank/DDBJ whole genome shotgun (WGS) entry which is preliminary data.</text>
</comment>
<proteinExistence type="predicted"/>
<dbReference type="AlphaFoldDB" id="A0ABD3GZH9"/>
<reference evidence="2 3" key="1">
    <citation type="submission" date="2024-09" db="EMBL/GenBank/DDBJ databases">
        <title>Chromosome-scale assembly of Riccia sorocarpa.</title>
        <authorList>
            <person name="Paukszto L."/>
        </authorList>
    </citation>
    <scope>NUCLEOTIDE SEQUENCE [LARGE SCALE GENOMIC DNA]</scope>
    <source>
        <strain evidence="2">LP-2024</strain>
        <tissue evidence="2">Aerial parts of the thallus</tissue>
    </source>
</reference>
<dbReference type="Proteomes" id="UP001633002">
    <property type="component" value="Unassembled WGS sequence"/>
</dbReference>
<keyword evidence="3" id="KW-1185">Reference proteome</keyword>
<evidence type="ECO:0000313" key="3">
    <source>
        <dbReference type="Proteomes" id="UP001633002"/>
    </source>
</evidence>
<feature type="region of interest" description="Disordered" evidence="1">
    <location>
        <begin position="24"/>
        <end position="43"/>
    </location>
</feature>